<feature type="transmembrane region" description="Helical" evidence="9">
    <location>
        <begin position="191"/>
        <end position="213"/>
    </location>
</feature>
<dbReference type="AlphaFoldDB" id="A0A4Q7NMZ9"/>
<dbReference type="PANTHER" id="PTHR11795:SF442">
    <property type="entry name" value="ABC TRANSPORTER ATP-BINDING PROTEIN"/>
    <property type="match status" value="1"/>
</dbReference>
<accession>A0A4Q7NMZ9</accession>
<keyword evidence="3" id="KW-1003">Cell membrane</keyword>
<feature type="transmembrane region" description="Helical" evidence="9">
    <location>
        <begin position="12"/>
        <end position="34"/>
    </location>
</feature>
<name>A0A4Q7NMZ9_9BURK</name>
<reference evidence="10 11" key="1">
    <citation type="submission" date="2019-02" db="EMBL/GenBank/DDBJ databases">
        <title>Genomic Encyclopedia of Type Strains, Phase IV (KMG-IV): sequencing the most valuable type-strain genomes for metagenomic binning, comparative biology and taxonomic classification.</title>
        <authorList>
            <person name="Goeker M."/>
        </authorList>
    </citation>
    <scope>NUCLEOTIDE SEQUENCE [LARGE SCALE GENOMIC DNA]</scope>
    <source>
        <strain evidence="10 11">K24</strain>
    </source>
</reference>
<evidence type="ECO:0000256" key="5">
    <source>
        <dbReference type="ARBA" id="ARBA00022970"/>
    </source>
</evidence>
<dbReference type="GO" id="GO:0006865">
    <property type="term" value="P:amino acid transport"/>
    <property type="evidence" value="ECO:0007669"/>
    <property type="project" value="UniProtKB-KW"/>
</dbReference>
<evidence type="ECO:0000256" key="6">
    <source>
        <dbReference type="ARBA" id="ARBA00022989"/>
    </source>
</evidence>
<organism evidence="10 11">
    <name type="scientific">Pigmentiphaga kullae</name>
    <dbReference type="NCBI Taxonomy" id="151784"/>
    <lineage>
        <taxon>Bacteria</taxon>
        <taxon>Pseudomonadati</taxon>
        <taxon>Pseudomonadota</taxon>
        <taxon>Betaproteobacteria</taxon>
        <taxon>Burkholderiales</taxon>
        <taxon>Alcaligenaceae</taxon>
        <taxon>Pigmentiphaga</taxon>
    </lineage>
</organism>
<comment type="similarity">
    <text evidence="8">Belongs to the binding-protein-dependent transport system permease family. LivHM subfamily.</text>
</comment>
<proteinExistence type="inferred from homology"/>
<comment type="subcellular location">
    <subcellularLocation>
        <location evidence="1">Cell membrane</location>
        <topology evidence="1">Multi-pass membrane protein</topology>
    </subcellularLocation>
</comment>
<dbReference type="CDD" id="cd06582">
    <property type="entry name" value="TM_PBP1_LivH_like"/>
    <property type="match status" value="1"/>
</dbReference>
<keyword evidence="4 9" id="KW-0812">Transmembrane</keyword>
<evidence type="ECO:0000256" key="2">
    <source>
        <dbReference type="ARBA" id="ARBA00022448"/>
    </source>
</evidence>
<evidence type="ECO:0000256" key="3">
    <source>
        <dbReference type="ARBA" id="ARBA00022475"/>
    </source>
</evidence>
<protein>
    <submittedName>
        <fullName evidence="10">Branched-chain amino acid transport system permease protein</fullName>
    </submittedName>
</protein>
<dbReference type="InterPro" id="IPR052157">
    <property type="entry name" value="BCAA_transport_permease"/>
</dbReference>
<dbReference type="Pfam" id="PF02653">
    <property type="entry name" value="BPD_transp_2"/>
    <property type="match status" value="1"/>
</dbReference>
<feature type="transmembrane region" description="Helical" evidence="9">
    <location>
        <begin position="97"/>
        <end position="115"/>
    </location>
</feature>
<evidence type="ECO:0000313" key="11">
    <source>
        <dbReference type="Proteomes" id="UP000292445"/>
    </source>
</evidence>
<sequence>MSAQFIIEQLMHGVGYGLMLFLMAAGLTLVFGIMDTLNLSHGSLFMVGAYISSTVHQYMHSFVLAVAVAVIGTMLLAAVLERILFRRLYAADHLVQVVATVGVIFVADSLVMMIWGEAPLMASTPHALSGPLYLTEDWPYPSYRFVVLAAGLGVAGLLYVLVNHTRLGMLVRAGASNRQMAELMGLRVKRVFMVVFVLGAALAGLAGSLMAPISAVQVGMGEGIMIPAFAVIVIGGIGSMRGALIAALLVGVVEALGKILGPPTLKLWLSPAVVADVLPSLTSMLMFLLMIGVLMFKPRGLFPARG</sequence>
<feature type="transmembrane region" description="Helical" evidence="9">
    <location>
        <begin position="219"/>
        <end position="237"/>
    </location>
</feature>
<dbReference type="Proteomes" id="UP000292445">
    <property type="component" value="Unassembled WGS sequence"/>
</dbReference>
<dbReference type="GO" id="GO:0005886">
    <property type="term" value="C:plasma membrane"/>
    <property type="evidence" value="ECO:0007669"/>
    <property type="project" value="UniProtKB-SubCell"/>
</dbReference>
<keyword evidence="7 9" id="KW-0472">Membrane</keyword>
<feature type="transmembrane region" description="Helical" evidence="9">
    <location>
        <begin position="142"/>
        <end position="162"/>
    </location>
</feature>
<keyword evidence="11" id="KW-1185">Reference proteome</keyword>
<dbReference type="PANTHER" id="PTHR11795">
    <property type="entry name" value="BRANCHED-CHAIN AMINO ACID TRANSPORT SYSTEM PERMEASE PROTEIN LIVH"/>
    <property type="match status" value="1"/>
</dbReference>
<dbReference type="GO" id="GO:0022857">
    <property type="term" value="F:transmembrane transporter activity"/>
    <property type="evidence" value="ECO:0007669"/>
    <property type="project" value="InterPro"/>
</dbReference>
<keyword evidence="6 9" id="KW-1133">Transmembrane helix</keyword>
<keyword evidence="2" id="KW-0813">Transport</keyword>
<comment type="caution">
    <text evidence="10">The sequence shown here is derived from an EMBL/GenBank/DDBJ whole genome shotgun (WGS) entry which is preliminary data.</text>
</comment>
<feature type="transmembrane region" description="Helical" evidence="9">
    <location>
        <begin position="277"/>
        <end position="296"/>
    </location>
</feature>
<dbReference type="EMBL" id="SGXC01000001">
    <property type="protein sequence ID" value="RZS86591.1"/>
    <property type="molecule type" value="Genomic_DNA"/>
</dbReference>
<evidence type="ECO:0000256" key="1">
    <source>
        <dbReference type="ARBA" id="ARBA00004651"/>
    </source>
</evidence>
<feature type="transmembrane region" description="Helical" evidence="9">
    <location>
        <begin position="62"/>
        <end position="85"/>
    </location>
</feature>
<evidence type="ECO:0000313" key="10">
    <source>
        <dbReference type="EMBL" id="RZS86591.1"/>
    </source>
</evidence>
<dbReference type="InterPro" id="IPR001851">
    <property type="entry name" value="ABC_transp_permease"/>
</dbReference>
<evidence type="ECO:0000256" key="7">
    <source>
        <dbReference type="ARBA" id="ARBA00023136"/>
    </source>
</evidence>
<dbReference type="RefSeq" id="WP_130357668.1">
    <property type="nucleotide sequence ID" value="NZ_SGXC01000001.1"/>
</dbReference>
<evidence type="ECO:0000256" key="4">
    <source>
        <dbReference type="ARBA" id="ARBA00022692"/>
    </source>
</evidence>
<dbReference type="OrthoDB" id="9807115at2"/>
<evidence type="ECO:0000256" key="8">
    <source>
        <dbReference type="ARBA" id="ARBA00037998"/>
    </source>
</evidence>
<keyword evidence="5" id="KW-0029">Amino-acid transport</keyword>
<gene>
    <name evidence="10" type="ORF">EV675_2638</name>
</gene>
<evidence type="ECO:0000256" key="9">
    <source>
        <dbReference type="SAM" id="Phobius"/>
    </source>
</evidence>
<feature type="transmembrane region" description="Helical" evidence="9">
    <location>
        <begin position="244"/>
        <end position="265"/>
    </location>
</feature>